<feature type="domain" description="TPM" evidence="4">
    <location>
        <begin position="32"/>
        <end position="155"/>
    </location>
</feature>
<gene>
    <name evidence="5" type="ORF">ACFQ21_23705</name>
</gene>
<dbReference type="PANTHER" id="PTHR30373:SF2">
    <property type="entry name" value="UPF0603 PROTEIN YGCG"/>
    <property type="match status" value="1"/>
</dbReference>
<accession>A0ABW3K8R2</accession>
<feature type="compositionally biased region" description="Gly residues" evidence="1">
    <location>
        <begin position="297"/>
        <end position="321"/>
    </location>
</feature>
<name>A0ABW3K8R2_9BACT</name>
<dbReference type="Gene3D" id="3.10.310.50">
    <property type="match status" value="1"/>
</dbReference>
<dbReference type="EMBL" id="JBHTKA010000008">
    <property type="protein sequence ID" value="MFD1002352.1"/>
    <property type="molecule type" value="Genomic_DNA"/>
</dbReference>
<feature type="chain" id="PRO_5046911983" evidence="3">
    <location>
        <begin position="20"/>
        <end position="321"/>
    </location>
</feature>
<evidence type="ECO:0000313" key="5">
    <source>
        <dbReference type="EMBL" id="MFD1002352.1"/>
    </source>
</evidence>
<dbReference type="RefSeq" id="WP_377583371.1">
    <property type="nucleotide sequence ID" value="NZ_JBHTKA010000008.1"/>
</dbReference>
<reference evidence="6" key="1">
    <citation type="journal article" date="2019" name="Int. J. Syst. Evol. Microbiol.">
        <title>The Global Catalogue of Microorganisms (GCM) 10K type strain sequencing project: providing services to taxonomists for standard genome sequencing and annotation.</title>
        <authorList>
            <consortium name="The Broad Institute Genomics Platform"/>
            <consortium name="The Broad Institute Genome Sequencing Center for Infectious Disease"/>
            <person name="Wu L."/>
            <person name="Ma J."/>
        </authorList>
    </citation>
    <scope>NUCLEOTIDE SEQUENCE [LARGE SCALE GENOMIC DNA]</scope>
    <source>
        <strain evidence="6">CCUG 58938</strain>
    </source>
</reference>
<sequence length="321" mass="34015">MKKVALLVCLLTLVFTTWAQRAVPELWGHRIHDEAHILTQATADNLEATLRKHEDSTTNQIAVLIIPSLDGEVLEEYSMRVAHDVWKLGTKNNDNGVLLLIAVDDRKMRIEVGYGLEGVLTDALTSRIIRNEIAPHFRDQEYDAGVTAGVNAIVAAIGNEYRTADSSSDTSENSSLEMDMTWQERLLIGAFIFGILGIFTAIGIFIPGCGGWFMYAFLIPFYAVFPLAVVGVTGGMILLGIYTIGFPIVKILLGRSAWGKNVMSNLQSGKGSGGKRGGGGGWASGSGWSSGRSSGWSSGGSSGGFSGGGGSFGGGGSSGSW</sequence>
<evidence type="ECO:0000256" key="3">
    <source>
        <dbReference type="SAM" id="SignalP"/>
    </source>
</evidence>
<evidence type="ECO:0000259" key="4">
    <source>
        <dbReference type="Pfam" id="PF04536"/>
    </source>
</evidence>
<keyword evidence="6" id="KW-1185">Reference proteome</keyword>
<keyword evidence="2" id="KW-1133">Transmembrane helix</keyword>
<keyword evidence="2" id="KW-0812">Transmembrane</keyword>
<protein>
    <submittedName>
        <fullName evidence="5">TPM domain-containing protein</fullName>
    </submittedName>
</protein>
<organism evidence="5 6">
    <name type="scientific">Ohtaekwangia kribbensis</name>
    <dbReference type="NCBI Taxonomy" id="688913"/>
    <lineage>
        <taxon>Bacteria</taxon>
        <taxon>Pseudomonadati</taxon>
        <taxon>Bacteroidota</taxon>
        <taxon>Cytophagia</taxon>
        <taxon>Cytophagales</taxon>
        <taxon>Fulvivirgaceae</taxon>
        <taxon>Ohtaekwangia</taxon>
    </lineage>
</organism>
<evidence type="ECO:0000256" key="2">
    <source>
        <dbReference type="SAM" id="Phobius"/>
    </source>
</evidence>
<comment type="caution">
    <text evidence="5">The sequence shown here is derived from an EMBL/GenBank/DDBJ whole genome shotgun (WGS) entry which is preliminary data.</text>
</comment>
<feature type="transmembrane region" description="Helical" evidence="2">
    <location>
        <begin position="186"/>
        <end position="205"/>
    </location>
</feature>
<keyword evidence="2" id="KW-0472">Membrane</keyword>
<evidence type="ECO:0000313" key="6">
    <source>
        <dbReference type="Proteomes" id="UP001597112"/>
    </source>
</evidence>
<evidence type="ECO:0000256" key="1">
    <source>
        <dbReference type="SAM" id="MobiDB-lite"/>
    </source>
</evidence>
<feature type="compositionally biased region" description="Low complexity" evidence="1">
    <location>
        <begin position="285"/>
        <end position="296"/>
    </location>
</feature>
<dbReference type="InterPro" id="IPR007621">
    <property type="entry name" value="TPM_dom"/>
</dbReference>
<proteinExistence type="predicted"/>
<dbReference type="Proteomes" id="UP001597112">
    <property type="component" value="Unassembled WGS sequence"/>
</dbReference>
<feature type="signal peptide" evidence="3">
    <location>
        <begin position="1"/>
        <end position="19"/>
    </location>
</feature>
<dbReference type="PANTHER" id="PTHR30373">
    <property type="entry name" value="UPF0603 PROTEIN YGCG"/>
    <property type="match status" value="1"/>
</dbReference>
<feature type="compositionally biased region" description="Gly residues" evidence="1">
    <location>
        <begin position="270"/>
        <end position="284"/>
    </location>
</feature>
<dbReference type="Pfam" id="PF04536">
    <property type="entry name" value="TPM_phosphatase"/>
    <property type="match status" value="1"/>
</dbReference>
<feature type="region of interest" description="Disordered" evidence="1">
    <location>
        <begin position="269"/>
        <end position="321"/>
    </location>
</feature>
<keyword evidence="3" id="KW-0732">Signal</keyword>